<keyword evidence="2" id="KW-0812">Transmembrane</keyword>
<feature type="transmembrane region" description="Helical" evidence="2">
    <location>
        <begin position="229"/>
        <end position="247"/>
    </location>
</feature>
<feature type="transmembrane region" description="Helical" evidence="2">
    <location>
        <begin position="82"/>
        <end position="99"/>
    </location>
</feature>
<reference evidence="3 4" key="1">
    <citation type="submission" date="2017-05" db="EMBL/GenBank/DDBJ databases">
        <title>Biotechnological potential of actinobacteria isolated from South African environments.</title>
        <authorList>
            <person name="Le Roes-Hill M."/>
            <person name="Prins A."/>
            <person name="Durrell K.A."/>
        </authorList>
    </citation>
    <scope>NUCLEOTIDE SEQUENCE [LARGE SCALE GENOMIC DNA]</scope>
    <source>
        <strain evidence="3">M26</strain>
    </source>
</reference>
<keyword evidence="2" id="KW-0472">Membrane</keyword>
<dbReference type="RefSeq" id="WP_086578177.1">
    <property type="nucleotide sequence ID" value="NZ_NGFP01000279.1"/>
</dbReference>
<feature type="transmembrane region" description="Helical" evidence="2">
    <location>
        <begin position="311"/>
        <end position="332"/>
    </location>
</feature>
<evidence type="ECO:0000256" key="1">
    <source>
        <dbReference type="SAM" id="MobiDB-lite"/>
    </source>
</evidence>
<proteinExistence type="predicted"/>
<feature type="transmembrane region" description="Helical" evidence="2">
    <location>
        <begin position="197"/>
        <end position="217"/>
    </location>
</feature>
<feature type="transmembrane region" description="Helical" evidence="2">
    <location>
        <begin position="164"/>
        <end position="185"/>
    </location>
</feature>
<accession>A0A243R3U3</accession>
<protein>
    <recommendedName>
        <fullName evidence="5">DUF998 domain-containing protein</fullName>
    </recommendedName>
</protein>
<keyword evidence="4" id="KW-1185">Reference proteome</keyword>
<feature type="region of interest" description="Disordered" evidence="1">
    <location>
        <begin position="1"/>
        <end position="20"/>
    </location>
</feature>
<keyword evidence="2" id="KW-1133">Transmembrane helix</keyword>
<dbReference type="Proteomes" id="UP000194761">
    <property type="component" value="Unassembled WGS sequence"/>
</dbReference>
<comment type="caution">
    <text evidence="3">The sequence shown here is derived from an EMBL/GenBank/DDBJ whole genome shotgun (WGS) entry which is preliminary data.</text>
</comment>
<feature type="transmembrane region" description="Helical" evidence="2">
    <location>
        <begin position="253"/>
        <end position="273"/>
    </location>
</feature>
<dbReference type="AlphaFoldDB" id="A0A243R3U3"/>
<gene>
    <name evidence="3" type="ORF">CA984_37650</name>
</gene>
<dbReference type="EMBL" id="NGFP01000279">
    <property type="protein sequence ID" value="OUC88287.1"/>
    <property type="molecule type" value="Genomic_DNA"/>
</dbReference>
<evidence type="ECO:0008006" key="5">
    <source>
        <dbReference type="Google" id="ProtNLM"/>
    </source>
</evidence>
<feature type="transmembrane region" description="Helical" evidence="2">
    <location>
        <begin position="129"/>
        <end position="152"/>
    </location>
</feature>
<feature type="transmembrane region" description="Helical" evidence="2">
    <location>
        <begin position="285"/>
        <end position="305"/>
    </location>
</feature>
<organism evidence="3 4">
    <name type="scientific">Streptosporangium minutum</name>
    <dbReference type="NCBI Taxonomy" id="569862"/>
    <lineage>
        <taxon>Bacteria</taxon>
        <taxon>Bacillati</taxon>
        <taxon>Actinomycetota</taxon>
        <taxon>Actinomycetes</taxon>
        <taxon>Streptosporangiales</taxon>
        <taxon>Streptosporangiaceae</taxon>
        <taxon>Streptosporangium</taxon>
    </lineage>
</organism>
<evidence type="ECO:0000256" key="2">
    <source>
        <dbReference type="SAM" id="Phobius"/>
    </source>
</evidence>
<feature type="transmembrane region" description="Helical" evidence="2">
    <location>
        <begin position="51"/>
        <end position="70"/>
    </location>
</feature>
<evidence type="ECO:0000313" key="4">
    <source>
        <dbReference type="Proteomes" id="UP000194761"/>
    </source>
</evidence>
<sequence length="342" mass="35602">MTSGGAPQDPHPEKAVPSRRLGVPRRLAPAAGLFFLAPLVAEYLLGNIPASQIAGVLVLAPMYGGGALLVREAARRTGRGWPTILLLASAYGVLEAGLLDQSLFNPSFEGYDFQSAAHVPALGISAHHALVFVGGHVIWSIGVPIAVVETLVPDRRTTPWLGRPGLAVTCALFASGSAAIFYGISEEERFRASMPQVIGTAAVIAVLIGTAFAVGRRPCPVRKARNRRAPNPWLVGAVAAVASGLFFARPDSWWSVVMGAGLVVAVAVVIARWSRHGGWGAAHRLALAGGALLTYIWGGFILLSLTGTANTVNLIGQTVLALGAVALLLAAGRTARRTPGTR</sequence>
<evidence type="ECO:0000313" key="3">
    <source>
        <dbReference type="EMBL" id="OUC88287.1"/>
    </source>
</evidence>
<name>A0A243R3U3_9ACTN</name>